<protein>
    <submittedName>
        <fullName evidence="2">Uncharacterized protein</fullName>
    </submittedName>
</protein>
<feature type="compositionally biased region" description="Basic and acidic residues" evidence="1">
    <location>
        <begin position="268"/>
        <end position="280"/>
    </location>
</feature>
<organism evidence="2 3">
    <name type="scientific">Mycena sanguinolenta</name>
    <dbReference type="NCBI Taxonomy" id="230812"/>
    <lineage>
        <taxon>Eukaryota</taxon>
        <taxon>Fungi</taxon>
        <taxon>Dikarya</taxon>
        <taxon>Basidiomycota</taxon>
        <taxon>Agaricomycotina</taxon>
        <taxon>Agaricomycetes</taxon>
        <taxon>Agaricomycetidae</taxon>
        <taxon>Agaricales</taxon>
        <taxon>Marasmiineae</taxon>
        <taxon>Mycenaceae</taxon>
        <taxon>Mycena</taxon>
    </lineage>
</organism>
<evidence type="ECO:0000256" key="1">
    <source>
        <dbReference type="SAM" id="MobiDB-lite"/>
    </source>
</evidence>
<comment type="caution">
    <text evidence="2">The sequence shown here is derived from an EMBL/GenBank/DDBJ whole genome shotgun (WGS) entry which is preliminary data.</text>
</comment>
<feature type="region of interest" description="Disordered" evidence="1">
    <location>
        <begin position="268"/>
        <end position="290"/>
    </location>
</feature>
<dbReference type="Proteomes" id="UP000623467">
    <property type="component" value="Unassembled WGS sequence"/>
</dbReference>
<keyword evidence="3" id="KW-1185">Reference proteome</keyword>
<feature type="compositionally biased region" description="Polar residues" evidence="1">
    <location>
        <begin position="281"/>
        <end position="290"/>
    </location>
</feature>
<name>A0A8H6Z880_9AGAR</name>
<gene>
    <name evidence="2" type="ORF">MSAN_00293500</name>
</gene>
<evidence type="ECO:0000313" key="3">
    <source>
        <dbReference type="Proteomes" id="UP000623467"/>
    </source>
</evidence>
<evidence type="ECO:0000313" key="2">
    <source>
        <dbReference type="EMBL" id="KAF7374123.1"/>
    </source>
</evidence>
<reference evidence="2" key="1">
    <citation type="submission" date="2020-05" db="EMBL/GenBank/DDBJ databases">
        <title>Mycena genomes resolve the evolution of fungal bioluminescence.</title>
        <authorList>
            <person name="Tsai I.J."/>
        </authorList>
    </citation>
    <scope>NUCLEOTIDE SEQUENCE</scope>
    <source>
        <strain evidence="2">160909Yilan</strain>
    </source>
</reference>
<dbReference type="EMBL" id="JACAZH010000002">
    <property type="protein sequence ID" value="KAF7374123.1"/>
    <property type="molecule type" value="Genomic_DNA"/>
</dbReference>
<dbReference type="AlphaFoldDB" id="A0A8H6Z880"/>
<proteinExistence type="predicted"/>
<sequence>MLTQHGLEFLAGENTEATIIDSLTLDHYHSICWQFSEPRSMSSSAPVTVNIGSAIVWAAVKAFDAIVDIAHLQSLDPEFYDWSIVGHWVMENGWRRVDSSDAVNTTISIGFWWSMNKDSWLSQANHIFSKLQLASNFQDYVVLTDIYFILTISATEADTPAGFLFLCPPSHFRTGKFSFKRPECPAYWSLDPSGANRLTMKDAVTLGFPSFNLTTHIMGSSWDASVYAGLRQFHQAKGFDPDSQDLARYLGHKLYQLSDLNPSPFAHIDNEDSGITRDDPPTTSAQQGTDELPVSSTLRFIMIVQLSLILFQTLCGVFKLYQNYDGIRTN</sequence>
<accession>A0A8H6Z880</accession>
<dbReference type="OrthoDB" id="3025108at2759"/>